<dbReference type="InterPro" id="IPR007892">
    <property type="entry name" value="CHASE4"/>
</dbReference>
<dbReference type="SUPFAM" id="SSF55073">
    <property type="entry name" value="Nucleotide cyclase"/>
    <property type="match status" value="1"/>
</dbReference>
<keyword evidence="6" id="KW-1185">Reference proteome</keyword>
<dbReference type="InterPro" id="IPR013767">
    <property type="entry name" value="PAS_fold"/>
</dbReference>
<dbReference type="RefSeq" id="WP_123798735.1">
    <property type="nucleotide sequence ID" value="NZ_RMVG01000002.1"/>
</dbReference>
<dbReference type="CDD" id="cd01949">
    <property type="entry name" value="GGDEF"/>
    <property type="match status" value="1"/>
</dbReference>
<dbReference type="InterPro" id="IPR001633">
    <property type="entry name" value="EAL_dom"/>
</dbReference>
<dbReference type="Proteomes" id="UP000281332">
    <property type="component" value="Unassembled WGS sequence"/>
</dbReference>
<dbReference type="AlphaFoldDB" id="A0A3N4P5F8"/>
<feature type="transmembrane region" description="Helical" evidence="1">
    <location>
        <begin position="266"/>
        <end position="285"/>
    </location>
</feature>
<accession>A0A3N4P5F8</accession>
<dbReference type="InterPro" id="IPR029787">
    <property type="entry name" value="Nucleotide_cyclase"/>
</dbReference>
<dbReference type="SMART" id="SM00267">
    <property type="entry name" value="GGDEF"/>
    <property type="match status" value="1"/>
</dbReference>
<dbReference type="OrthoDB" id="9804951at2"/>
<dbReference type="PROSITE" id="PS50887">
    <property type="entry name" value="GGDEF"/>
    <property type="match status" value="1"/>
</dbReference>
<feature type="transmembrane region" description="Helical" evidence="1">
    <location>
        <begin position="31"/>
        <end position="51"/>
    </location>
</feature>
<dbReference type="PROSITE" id="PS50883">
    <property type="entry name" value="EAL"/>
    <property type="match status" value="1"/>
</dbReference>
<evidence type="ECO:0000259" key="4">
    <source>
        <dbReference type="PROSITE" id="PS50887"/>
    </source>
</evidence>
<dbReference type="CDD" id="cd01948">
    <property type="entry name" value="EAL"/>
    <property type="match status" value="1"/>
</dbReference>
<evidence type="ECO:0000313" key="6">
    <source>
        <dbReference type="Proteomes" id="UP000281332"/>
    </source>
</evidence>
<dbReference type="EMBL" id="RMVG01000002">
    <property type="protein sequence ID" value="RPE03516.1"/>
    <property type="molecule type" value="Genomic_DNA"/>
</dbReference>
<dbReference type="InterPro" id="IPR000014">
    <property type="entry name" value="PAS"/>
</dbReference>
<evidence type="ECO:0000313" key="5">
    <source>
        <dbReference type="EMBL" id="RPE03516.1"/>
    </source>
</evidence>
<dbReference type="InterPro" id="IPR052155">
    <property type="entry name" value="Biofilm_reg_signaling"/>
</dbReference>
<dbReference type="CDD" id="cd00130">
    <property type="entry name" value="PAS"/>
    <property type="match status" value="1"/>
</dbReference>
<dbReference type="InterPro" id="IPR035965">
    <property type="entry name" value="PAS-like_dom_sf"/>
</dbReference>
<feature type="domain" description="GGDEF" evidence="4">
    <location>
        <begin position="470"/>
        <end position="602"/>
    </location>
</feature>
<evidence type="ECO:0000259" key="3">
    <source>
        <dbReference type="PROSITE" id="PS50883"/>
    </source>
</evidence>
<dbReference type="SMART" id="SM00052">
    <property type="entry name" value="EAL"/>
    <property type="match status" value="1"/>
</dbReference>
<comment type="caution">
    <text evidence="5">The sequence shown here is derived from an EMBL/GenBank/DDBJ whole genome shotgun (WGS) entry which is preliminary data.</text>
</comment>
<dbReference type="Pfam" id="PF00989">
    <property type="entry name" value="PAS"/>
    <property type="match status" value="1"/>
</dbReference>
<dbReference type="InterPro" id="IPR000160">
    <property type="entry name" value="GGDEF_dom"/>
</dbReference>
<organism evidence="5 6">
    <name type="scientific">Candidatus Pantoea deserta</name>
    <dbReference type="NCBI Taxonomy" id="1869313"/>
    <lineage>
        <taxon>Bacteria</taxon>
        <taxon>Pseudomonadati</taxon>
        <taxon>Pseudomonadota</taxon>
        <taxon>Gammaproteobacteria</taxon>
        <taxon>Enterobacterales</taxon>
        <taxon>Erwiniaceae</taxon>
        <taxon>Pantoea</taxon>
    </lineage>
</organism>
<dbReference type="Gene3D" id="3.30.450.20">
    <property type="entry name" value="PAS domain"/>
    <property type="match status" value="1"/>
</dbReference>
<sequence>MTFVPPESPSRLVALAAEDRTLRITRRSLRVLSLLLTGVLLLSVLMTIVIAQRQNREATEHDRQLLRQTWLARQESMLTDVRDYAFWGEAWRNLHVTLNKSWAWDQENLGPELYKEYHYDGVFVVDGQGRTRYALIDGRLSKLSLESWLGPQRAARLMRDARRLNHAALVRDMVIERQPAIVVAAPVSMGKAPNLPIVPGPPSIMIFVNLFTPEKLQALGRMLDVRALRAAASSSDAALEPRLLQATQDDQPVVLRWQSKMPGARLLALLLPVLAAMALVTGWIAHRVSRQAIRNAVLSDRRFAMLVISQQELANSEARFRDLAEAASDWIWETDEQGRLIYLSSRFQCVTGHTVADWTGKHIDRLLTHPSHSLVAWLMRQEENSSSAPLRCQFMSAQGERRIGHLVAKTIWHQERCVGFRGTVSDITQGMEAEARIHFLSHHDALTGLSNRLQLQAFLTRHLESPHSASPLAILSLDLDQFRQLNDTWGHRVGDQVLCQIAQRLQRSVAAHELAARLGGDEFVLVLQEDGPEAVAQRCTRLLQEVQLPVGAGQHVHYLTASIGIACAPQDASHPEALLRLSDMALNEARAAGRNRWVRYADNMASQHEQKREMAWRIEQALHNDEFCLHYQPRYQLQSGRLAGAEALIRWQPATGQPITPDRFIPLAEENGLIVAISDWVLARACRDASAWGADRYVSVNISPVEFRTTDLVQRVARALANSGLPATRLELEITENVTFEHPQQALEMMQGLRALGVRLTVDDFGTGYAALGYLKSFPFNGLKIDRSWMKDFPESPQAESVVAGIIALAHAFALTITAEGIETEAQLEQLKRLSCEEGQGYFLGRPVPLAAFTALLDATSHTSRIRA</sequence>
<dbReference type="NCBIfam" id="TIGR00254">
    <property type="entry name" value="GGDEF"/>
    <property type="match status" value="1"/>
</dbReference>
<keyword evidence="1" id="KW-0812">Transmembrane</keyword>
<dbReference type="Pfam" id="PF00990">
    <property type="entry name" value="GGDEF"/>
    <property type="match status" value="1"/>
</dbReference>
<reference evidence="5 6" key="1">
    <citation type="submission" date="2018-11" db="EMBL/GenBank/DDBJ databases">
        <title>Whole genome sequencing of Pantoea sp. RIT388.</title>
        <authorList>
            <person name="Gan H.M."/>
            <person name="Hudson A.O."/>
        </authorList>
    </citation>
    <scope>NUCLEOTIDE SEQUENCE [LARGE SCALE GENOMIC DNA]</scope>
    <source>
        <strain evidence="5 6">RIT388</strain>
    </source>
</reference>
<dbReference type="Gene3D" id="3.30.70.270">
    <property type="match status" value="1"/>
</dbReference>
<gene>
    <name evidence="5" type="ORF">BBB56_03225</name>
</gene>
<evidence type="ECO:0000256" key="1">
    <source>
        <dbReference type="SAM" id="Phobius"/>
    </source>
</evidence>
<dbReference type="SMART" id="SM00091">
    <property type="entry name" value="PAS"/>
    <property type="match status" value="1"/>
</dbReference>
<proteinExistence type="predicted"/>
<dbReference type="InterPro" id="IPR043128">
    <property type="entry name" value="Rev_trsase/Diguanyl_cyclase"/>
</dbReference>
<dbReference type="Pfam" id="PF00563">
    <property type="entry name" value="EAL"/>
    <property type="match status" value="1"/>
</dbReference>
<dbReference type="Gene3D" id="3.20.20.450">
    <property type="entry name" value="EAL domain"/>
    <property type="match status" value="1"/>
</dbReference>
<protein>
    <submittedName>
        <fullName evidence="5">EAL domain-containing protein</fullName>
    </submittedName>
</protein>
<dbReference type="InterPro" id="IPR035919">
    <property type="entry name" value="EAL_sf"/>
</dbReference>
<dbReference type="GO" id="GO:0006355">
    <property type="term" value="P:regulation of DNA-templated transcription"/>
    <property type="evidence" value="ECO:0007669"/>
    <property type="project" value="InterPro"/>
</dbReference>
<name>A0A3N4P5F8_9GAMM</name>
<dbReference type="PANTHER" id="PTHR44757">
    <property type="entry name" value="DIGUANYLATE CYCLASE DGCP"/>
    <property type="match status" value="1"/>
</dbReference>
<dbReference type="SUPFAM" id="SSF55785">
    <property type="entry name" value="PYP-like sensor domain (PAS domain)"/>
    <property type="match status" value="1"/>
</dbReference>
<dbReference type="PANTHER" id="PTHR44757:SF10">
    <property type="entry name" value="MEMBRANE PROTEIN"/>
    <property type="match status" value="1"/>
</dbReference>
<dbReference type="PROSITE" id="PS50112">
    <property type="entry name" value="PAS"/>
    <property type="match status" value="1"/>
</dbReference>
<evidence type="ECO:0000259" key="2">
    <source>
        <dbReference type="PROSITE" id="PS50112"/>
    </source>
</evidence>
<feature type="domain" description="EAL" evidence="3">
    <location>
        <begin position="611"/>
        <end position="861"/>
    </location>
</feature>
<keyword evidence="1" id="KW-0472">Membrane</keyword>
<dbReference type="Pfam" id="PF05228">
    <property type="entry name" value="CHASE4"/>
    <property type="match status" value="1"/>
</dbReference>
<keyword evidence="1" id="KW-1133">Transmembrane helix</keyword>
<dbReference type="NCBIfam" id="TIGR00229">
    <property type="entry name" value="sensory_box"/>
    <property type="match status" value="1"/>
</dbReference>
<feature type="domain" description="PAS" evidence="2">
    <location>
        <begin position="316"/>
        <end position="371"/>
    </location>
</feature>
<dbReference type="SUPFAM" id="SSF141868">
    <property type="entry name" value="EAL domain-like"/>
    <property type="match status" value="1"/>
</dbReference>